<keyword evidence="2" id="KW-1185">Reference proteome</keyword>
<dbReference type="Proteomes" id="UP001252688">
    <property type="component" value="Unassembled WGS sequence"/>
</dbReference>
<protein>
    <submittedName>
        <fullName evidence="1">Uncharacterized protein</fullName>
    </submittedName>
</protein>
<sequence length="77" mass="8843">MNEKECYYAANLVTMYAGQDLVISEITNRNQLRTLTQQLQEKITTLIRINERLGEIELEDFCHEYGIEVSSQSSGAK</sequence>
<evidence type="ECO:0000313" key="1">
    <source>
        <dbReference type="EMBL" id="MDT0112569.1"/>
    </source>
</evidence>
<reference evidence="1 2" key="1">
    <citation type="submission" date="2023-05" db="EMBL/GenBank/DDBJ databases">
        <title>A Combination of Whole Genome Sequencing and Metagenomics Reveals Diversity of Listeria spp. in Soil Collected from the Nantahala National Forest.</title>
        <authorList>
            <person name="Wang J."/>
            <person name="Schamp C.N."/>
            <person name="Hudson L.K."/>
            <person name="Chaggar H.K."/>
            <person name="Bryan D.W."/>
            <person name="Radosevich M."/>
            <person name="Denes T.G."/>
        </authorList>
    </citation>
    <scope>NUCLEOTIDE SEQUENCE [LARGE SCALE GENOMIC DNA]</scope>
    <source>
        <strain evidence="1 2">UTK S2-0002</strain>
    </source>
</reference>
<accession>A0ABU2IKV3</accession>
<comment type="caution">
    <text evidence="1">The sequence shown here is derived from an EMBL/GenBank/DDBJ whole genome shotgun (WGS) entry which is preliminary data.</text>
</comment>
<dbReference type="EMBL" id="JASBAM010000001">
    <property type="protein sequence ID" value="MDT0112569.1"/>
    <property type="molecule type" value="Genomic_DNA"/>
</dbReference>
<dbReference type="RefSeq" id="WP_311177960.1">
    <property type="nucleotide sequence ID" value="NZ_JASAZZ010000001.1"/>
</dbReference>
<evidence type="ECO:0000313" key="2">
    <source>
        <dbReference type="Proteomes" id="UP001252688"/>
    </source>
</evidence>
<gene>
    <name evidence="1" type="ORF">QJV37_00335</name>
</gene>
<name>A0ABU2IKV3_9LIST</name>
<organism evidence="1 2">
    <name type="scientific">Listeria cossartiae subsp. cayugensis</name>
    <dbReference type="NCBI Taxonomy" id="2713505"/>
    <lineage>
        <taxon>Bacteria</taxon>
        <taxon>Bacillati</taxon>
        <taxon>Bacillota</taxon>
        <taxon>Bacilli</taxon>
        <taxon>Bacillales</taxon>
        <taxon>Listeriaceae</taxon>
        <taxon>Listeria</taxon>
        <taxon>Listeria cossartiae</taxon>
    </lineage>
</organism>
<proteinExistence type="predicted"/>